<organism evidence="1 2">
    <name type="scientific">Caerostris extrusa</name>
    <name type="common">Bark spider</name>
    <name type="synonym">Caerostris bankana</name>
    <dbReference type="NCBI Taxonomy" id="172846"/>
    <lineage>
        <taxon>Eukaryota</taxon>
        <taxon>Metazoa</taxon>
        <taxon>Ecdysozoa</taxon>
        <taxon>Arthropoda</taxon>
        <taxon>Chelicerata</taxon>
        <taxon>Arachnida</taxon>
        <taxon>Araneae</taxon>
        <taxon>Araneomorphae</taxon>
        <taxon>Entelegynae</taxon>
        <taxon>Araneoidea</taxon>
        <taxon>Araneidae</taxon>
        <taxon>Caerostris</taxon>
    </lineage>
</organism>
<sequence length="111" mass="13258">MNDVFFSLIFHWPKLDWASDLSMLHQMAHENHNHPVKTRLRCWTSTPKRDRRRAIWESLVRKIGSLLFEIGQEQNRAARKMFKCTRINSRRLGVWFYFCVPASSGNRIVVQ</sequence>
<evidence type="ECO:0000313" key="1">
    <source>
        <dbReference type="EMBL" id="GIY23189.1"/>
    </source>
</evidence>
<dbReference type="AlphaFoldDB" id="A0AAV4RPZ7"/>
<evidence type="ECO:0000313" key="2">
    <source>
        <dbReference type="Proteomes" id="UP001054945"/>
    </source>
</evidence>
<dbReference type="EMBL" id="BPLR01008243">
    <property type="protein sequence ID" value="GIY23189.1"/>
    <property type="molecule type" value="Genomic_DNA"/>
</dbReference>
<keyword evidence="2" id="KW-1185">Reference proteome</keyword>
<accession>A0AAV4RPZ7</accession>
<proteinExistence type="predicted"/>
<dbReference type="Proteomes" id="UP001054945">
    <property type="component" value="Unassembled WGS sequence"/>
</dbReference>
<name>A0AAV4RPZ7_CAEEX</name>
<gene>
    <name evidence="1" type="ORF">CEXT_356401</name>
</gene>
<comment type="caution">
    <text evidence="1">The sequence shown here is derived from an EMBL/GenBank/DDBJ whole genome shotgun (WGS) entry which is preliminary data.</text>
</comment>
<reference evidence="1 2" key="1">
    <citation type="submission" date="2021-06" db="EMBL/GenBank/DDBJ databases">
        <title>Caerostris extrusa draft genome.</title>
        <authorList>
            <person name="Kono N."/>
            <person name="Arakawa K."/>
        </authorList>
    </citation>
    <scope>NUCLEOTIDE SEQUENCE [LARGE SCALE GENOMIC DNA]</scope>
</reference>
<protein>
    <submittedName>
        <fullName evidence="1">Uncharacterized protein</fullName>
    </submittedName>
</protein>